<proteinExistence type="predicted"/>
<sequence length="228" mass="24696">MNIKRPNRQAVWDIVKRKGRLLCGAVFLFCSIGIYGWHVGALHTIFGHTSAANTTSTIDAHNRGYKLTESKQVTDDGEKELVSIVNSQRAWPLENPFDGIIHHGDVTESVSMELVPLQDRRGEEAAKKQRGISELRVGNYVQAMRGRTPQALQGDTSTLPKKSAFSPRNKTVTLQGIVTGGHPVALLRVGAQEEACGVGEGVGGVRIVSIADTSVVIADGNGTRRIYL</sequence>
<organism evidence="2 3">
    <name type="scientific">Veillonella magna</name>
    <dbReference type="NCBI Taxonomy" id="464322"/>
    <lineage>
        <taxon>Bacteria</taxon>
        <taxon>Bacillati</taxon>
        <taxon>Bacillota</taxon>
        <taxon>Negativicutes</taxon>
        <taxon>Veillonellales</taxon>
        <taxon>Veillonellaceae</taxon>
        <taxon>Veillonella</taxon>
    </lineage>
</organism>
<comment type="caution">
    <text evidence="2">The sequence shown here is derived from an EMBL/GenBank/DDBJ whole genome shotgun (WGS) entry which is preliminary data.</text>
</comment>
<dbReference type="Proteomes" id="UP000707138">
    <property type="component" value="Unassembled WGS sequence"/>
</dbReference>
<evidence type="ECO:0000256" key="1">
    <source>
        <dbReference type="SAM" id="Phobius"/>
    </source>
</evidence>
<feature type="transmembrane region" description="Helical" evidence="1">
    <location>
        <begin position="21"/>
        <end position="40"/>
    </location>
</feature>
<dbReference type="RefSeq" id="WP_205087323.1">
    <property type="nucleotide sequence ID" value="NZ_JACJLA010000002.1"/>
</dbReference>
<reference evidence="2 3" key="1">
    <citation type="journal article" date="2021" name="Sci. Rep.">
        <title>The distribution of antibiotic resistance genes in chicken gut microbiota commensals.</title>
        <authorList>
            <person name="Juricova H."/>
            <person name="Matiasovicova J."/>
            <person name="Kubasova T."/>
            <person name="Cejkova D."/>
            <person name="Rychlik I."/>
        </authorList>
    </citation>
    <scope>NUCLEOTIDE SEQUENCE [LARGE SCALE GENOMIC DNA]</scope>
    <source>
        <strain evidence="2 3">An537</strain>
    </source>
</reference>
<keyword evidence="1" id="KW-0472">Membrane</keyword>
<dbReference type="EMBL" id="JACJLA010000002">
    <property type="protein sequence ID" value="MBM6912028.1"/>
    <property type="molecule type" value="Genomic_DNA"/>
</dbReference>
<gene>
    <name evidence="2" type="ORF">H6A01_01620</name>
</gene>
<protein>
    <submittedName>
        <fullName evidence="2">Uncharacterized protein</fullName>
    </submittedName>
</protein>
<accession>A0ABS2GFH7</accession>
<name>A0ABS2GFH7_9FIRM</name>
<evidence type="ECO:0000313" key="2">
    <source>
        <dbReference type="EMBL" id="MBM6912028.1"/>
    </source>
</evidence>
<keyword evidence="3" id="KW-1185">Reference proteome</keyword>
<keyword evidence="1" id="KW-0812">Transmembrane</keyword>
<keyword evidence="1" id="KW-1133">Transmembrane helix</keyword>
<evidence type="ECO:0000313" key="3">
    <source>
        <dbReference type="Proteomes" id="UP000707138"/>
    </source>
</evidence>